<dbReference type="PANTHER" id="PTHR24321:SF8">
    <property type="entry name" value="ESTRADIOL 17-BETA-DEHYDROGENASE 8-RELATED"/>
    <property type="match status" value="1"/>
</dbReference>
<dbReference type="SMART" id="SM00822">
    <property type="entry name" value="PKS_KR"/>
    <property type="match status" value="1"/>
</dbReference>
<dbReference type="PRINTS" id="PR00081">
    <property type="entry name" value="GDHRDH"/>
</dbReference>
<protein>
    <recommendedName>
        <fullName evidence="5">Ketoreductase domain-containing protein</fullName>
    </recommendedName>
</protein>
<dbReference type="SUPFAM" id="SSF51735">
    <property type="entry name" value="NAD(P)-binding Rossmann-fold domains"/>
    <property type="match status" value="1"/>
</dbReference>
<reference evidence="6" key="1">
    <citation type="submission" date="2023-03" db="EMBL/GenBank/DDBJ databases">
        <title>Massive genome expansion in bonnet fungi (Mycena s.s.) driven by repeated elements and novel gene families across ecological guilds.</title>
        <authorList>
            <consortium name="Lawrence Berkeley National Laboratory"/>
            <person name="Harder C.B."/>
            <person name="Miyauchi S."/>
            <person name="Viragh M."/>
            <person name="Kuo A."/>
            <person name="Thoen E."/>
            <person name="Andreopoulos B."/>
            <person name="Lu D."/>
            <person name="Skrede I."/>
            <person name="Drula E."/>
            <person name="Henrissat B."/>
            <person name="Morin E."/>
            <person name="Kohler A."/>
            <person name="Barry K."/>
            <person name="LaButti K."/>
            <person name="Morin E."/>
            <person name="Salamov A."/>
            <person name="Lipzen A."/>
            <person name="Mereny Z."/>
            <person name="Hegedus B."/>
            <person name="Baldrian P."/>
            <person name="Stursova M."/>
            <person name="Weitz H."/>
            <person name="Taylor A."/>
            <person name="Grigoriev I.V."/>
            <person name="Nagy L.G."/>
            <person name="Martin F."/>
            <person name="Kauserud H."/>
        </authorList>
    </citation>
    <scope>NUCLEOTIDE SEQUENCE</scope>
    <source>
        <strain evidence="6">CBHHK002</strain>
    </source>
</reference>
<feature type="domain" description="Ketoreductase" evidence="5">
    <location>
        <begin position="4"/>
        <end position="186"/>
    </location>
</feature>
<evidence type="ECO:0000256" key="3">
    <source>
        <dbReference type="ARBA" id="ARBA00023027"/>
    </source>
</evidence>
<dbReference type="AlphaFoldDB" id="A0AAD7AMZ5"/>
<dbReference type="GO" id="GO:0016491">
    <property type="term" value="F:oxidoreductase activity"/>
    <property type="evidence" value="ECO:0007669"/>
    <property type="project" value="UniProtKB-KW"/>
</dbReference>
<sequence>MSKGTVLVTGAAQGLGRAIALRLADDGFDVAVNDLPAQADNLLEVVKVIQAKGRSSSLHLADVTVEEQVKATIAEVAQVYDGIDVVVANTGVATWATLAQMSVDEWDRIMTINCRGTFLCYKYAALQMINQGRGGRIIGASSVAGKRGASGLGAYSASNFAIRGLTQAAALEYGPHQITVNAYAPSAIDSDMRKMISTSTDVVGLVSFIASKESRFITDTISVNGGMYFD</sequence>
<dbReference type="EMBL" id="JARIHO010000003">
    <property type="protein sequence ID" value="KAJ7363815.1"/>
    <property type="molecule type" value="Genomic_DNA"/>
</dbReference>
<keyword evidence="2" id="KW-0560">Oxidoreductase</keyword>
<dbReference type="Gene3D" id="3.40.50.720">
    <property type="entry name" value="NAD(P)-binding Rossmann-like Domain"/>
    <property type="match status" value="1"/>
</dbReference>
<evidence type="ECO:0000259" key="5">
    <source>
        <dbReference type="SMART" id="SM00822"/>
    </source>
</evidence>
<name>A0AAD7AMZ5_9AGAR</name>
<dbReference type="FunFam" id="3.40.50.720:FF:000084">
    <property type="entry name" value="Short-chain dehydrogenase reductase"/>
    <property type="match status" value="1"/>
</dbReference>
<comment type="similarity">
    <text evidence="1 4">Belongs to the short-chain dehydrogenases/reductases (SDR) family.</text>
</comment>
<keyword evidence="7" id="KW-1185">Reference proteome</keyword>
<comment type="caution">
    <text evidence="6">The sequence shown here is derived from an EMBL/GenBank/DDBJ whole genome shotgun (WGS) entry which is preliminary data.</text>
</comment>
<proteinExistence type="inferred from homology"/>
<evidence type="ECO:0000313" key="6">
    <source>
        <dbReference type="EMBL" id="KAJ7363815.1"/>
    </source>
</evidence>
<evidence type="ECO:0000256" key="2">
    <source>
        <dbReference type="ARBA" id="ARBA00023002"/>
    </source>
</evidence>
<dbReference type="PRINTS" id="PR00080">
    <property type="entry name" value="SDRFAMILY"/>
</dbReference>
<gene>
    <name evidence="6" type="ORF">DFH08DRAFT_910243</name>
</gene>
<accession>A0AAD7AMZ5</accession>
<dbReference type="Proteomes" id="UP001218218">
    <property type="component" value="Unassembled WGS sequence"/>
</dbReference>
<dbReference type="Pfam" id="PF00106">
    <property type="entry name" value="adh_short"/>
    <property type="match status" value="1"/>
</dbReference>
<evidence type="ECO:0000256" key="1">
    <source>
        <dbReference type="ARBA" id="ARBA00006484"/>
    </source>
</evidence>
<dbReference type="InterPro" id="IPR057326">
    <property type="entry name" value="KR_dom"/>
</dbReference>
<keyword evidence="3" id="KW-0520">NAD</keyword>
<dbReference type="InterPro" id="IPR002347">
    <property type="entry name" value="SDR_fam"/>
</dbReference>
<organism evidence="6 7">
    <name type="scientific">Mycena albidolilacea</name>
    <dbReference type="NCBI Taxonomy" id="1033008"/>
    <lineage>
        <taxon>Eukaryota</taxon>
        <taxon>Fungi</taxon>
        <taxon>Dikarya</taxon>
        <taxon>Basidiomycota</taxon>
        <taxon>Agaricomycotina</taxon>
        <taxon>Agaricomycetes</taxon>
        <taxon>Agaricomycetidae</taxon>
        <taxon>Agaricales</taxon>
        <taxon>Marasmiineae</taxon>
        <taxon>Mycenaceae</taxon>
        <taxon>Mycena</taxon>
    </lineage>
</organism>
<dbReference type="InterPro" id="IPR036291">
    <property type="entry name" value="NAD(P)-bd_dom_sf"/>
</dbReference>
<evidence type="ECO:0000256" key="4">
    <source>
        <dbReference type="RuleBase" id="RU000363"/>
    </source>
</evidence>
<evidence type="ECO:0000313" key="7">
    <source>
        <dbReference type="Proteomes" id="UP001218218"/>
    </source>
</evidence>
<dbReference type="PANTHER" id="PTHR24321">
    <property type="entry name" value="DEHYDROGENASES, SHORT CHAIN"/>
    <property type="match status" value="1"/>
</dbReference>